<protein>
    <recommendedName>
        <fullName evidence="1">HhH-GPD domain-containing protein</fullName>
    </recommendedName>
</protein>
<dbReference type="eggNOG" id="arCOG00465">
    <property type="taxonomic scope" value="Archaea"/>
</dbReference>
<dbReference type="GO" id="GO:0006284">
    <property type="term" value="P:base-excision repair"/>
    <property type="evidence" value="ECO:0007669"/>
    <property type="project" value="InterPro"/>
</dbReference>
<dbReference type="Proteomes" id="UP000009062">
    <property type="component" value="Chromosome"/>
</dbReference>
<dbReference type="HOGENOM" id="CLU_1127125_0_0_2"/>
<accession>H6Q7B4</accession>
<dbReference type="AlphaFoldDB" id="H6Q7B4"/>
<dbReference type="STRING" id="698757.Pogu_0552"/>
<evidence type="ECO:0000313" key="2">
    <source>
        <dbReference type="EMBL" id="AFA38579.1"/>
    </source>
</evidence>
<keyword evidence="3" id="KW-1185">Reference proteome</keyword>
<dbReference type="Gene3D" id="1.10.1670.10">
    <property type="entry name" value="Helix-hairpin-Helix base-excision DNA repair enzymes (C-terminal)"/>
    <property type="match status" value="1"/>
</dbReference>
<evidence type="ECO:0000313" key="3">
    <source>
        <dbReference type="Proteomes" id="UP000009062"/>
    </source>
</evidence>
<dbReference type="InterPro" id="IPR023170">
    <property type="entry name" value="HhH_base_excis_C"/>
</dbReference>
<dbReference type="KEGG" id="pog:Pogu_0552"/>
<proteinExistence type="predicted"/>
<gene>
    <name evidence="2" type="ordered locus">Pogu_0552</name>
</gene>
<dbReference type="GO" id="GO:0003824">
    <property type="term" value="F:catalytic activity"/>
    <property type="evidence" value="ECO:0007669"/>
    <property type="project" value="InterPro"/>
</dbReference>
<name>H6Q7B4_PYROT</name>
<dbReference type="InterPro" id="IPR003265">
    <property type="entry name" value="HhH-GPD_domain"/>
</dbReference>
<feature type="domain" description="HhH-GPD" evidence="1">
    <location>
        <begin position="90"/>
        <end position="224"/>
    </location>
</feature>
<dbReference type="SUPFAM" id="SSF48150">
    <property type="entry name" value="DNA-glycosylase"/>
    <property type="match status" value="1"/>
</dbReference>
<reference evidence="2 3" key="1">
    <citation type="journal article" date="2012" name="Stand. Genomic Sci.">
        <title>Complete genome sequence of Pyrobaculum oguniense.</title>
        <authorList>
            <person name="Bernick D.L."/>
            <person name="Karplus K."/>
            <person name="Lui L.M."/>
            <person name="Coker J.K."/>
            <person name="Murphy J.N."/>
            <person name="Chan P.P."/>
            <person name="Cozen A.E."/>
            <person name="Lowe T.M."/>
        </authorList>
    </citation>
    <scope>NUCLEOTIDE SEQUENCE [LARGE SCALE GENOMIC DNA]</scope>
    <source>
        <strain evidence="2 3">TE7</strain>
    </source>
</reference>
<dbReference type="SMART" id="SM00478">
    <property type="entry name" value="ENDO3c"/>
    <property type="match status" value="1"/>
</dbReference>
<dbReference type="Gene3D" id="1.10.340.30">
    <property type="entry name" value="Hypothetical protein, domain 2"/>
    <property type="match status" value="1"/>
</dbReference>
<dbReference type="EMBL" id="CP003316">
    <property type="protein sequence ID" value="AFA38579.1"/>
    <property type="molecule type" value="Genomic_DNA"/>
</dbReference>
<evidence type="ECO:0000259" key="1">
    <source>
        <dbReference type="SMART" id="SM00478"/>
    </source>
</evidence>
<dbReference type="InterPro" id="IPR011257">
    <property type="entry name" value="DNA_glycosylase"/>
</dbReference>
<organism evidence="2 3">
    <name type="scientific">Pyrobaculum oguniense (strain DSM 13380 / JCM 10595 / TE7)</name>
    <dbReference type="NCBI Taxonomy" id="698757"/>
    <lineage>
        <taxon>Archaea</taxon>
        <taxon>Thermoproteota</taxon>
        <taxon>Thermoprotei</taxon>
        <taxon>Thermoproteales</taxon>
        <taxon>Thermoproteaceae</taxon>
        <taxon>Pyrobaculum</taxon>
    </lineage>
</organism>
<sequence>MNCLELTLYPSLTLALLDGKRVKIFGVKKGVRAGEDVYISGRWYSPWKYINEADGNVRDKVQRLAERFGDCVGISISPGDEDLIFVASFLTQNTSYHTNVLRWTWAMFSKTEDLAEIAKIAPGVGRSYQLRRLPAAVEDYLTLGRPRERAALLRIRGVGPKVADLFLLFTGDTTSAPVDEHYMRIAPKLGLSGRPPESAYCRRYTCDKCPLTHTCLRHLSFTKLGRLAGWVQTLAYLLDKGVLPAENL</sequence>